<dbReference type="RefSeq" id="WP_204593310.1">
    <property type="nucleotide sequence ID" value="NZ_JAFBDA010000001.1"/>
</dbReference>
<dbReference type="EMBL" id="JAIKTU010000001">
    <property type="protein sequence ID" value="MBY0754067.1"/>
    <property type="molecule type" value="Genomic_DNA"/>
</dbReference>
<comment type="caution">
    <text evidence="2">The sequence shown here is derived from an EMBL/GenBank/DDBJ whole genome shotgun (WGS) entry which is preliminary data.</text>
</comment>
<proteinExistence type="predicted"/>
<evidence type="ECO:0008006" key="4">
    <source>
        <dbReference type="Google" id="ProtNLM"/>
    </source>
</evidence>
<keyword evidence="3" id="KW-1185">Reference proteome</keyword>
<name>A0ABS7KU16_CLOSR</name>
<gene>
    <name evidence="2" type="ORF">K5V21_01230</name>
</gene>
<reference evidence="2 3" key="1">
    <citation type="journal article" date="2021" name="Cell Host Microbe">
        <title>in vivo commensal control of Clostridioides difficile virulence.</title>
        <authorList>
            <person name="Girinathan B.P."/>
            <person name="Dibenedetto N."/>
            <person name="Worley J.N."/>
            <person name="Peltier J."/>
            <person name="Arrieta-Ortiz M.L."/>
            <person name="Rupa Christinal Immanuel S."/>
            <person name="Lavin R."/>
            <person name="Delaney M.L."/>
            <person name="Cummins C."/>
            <person name="Hoffmann M."/>
            <person name="Luo Y."/>
            <person name="Gonzalez-Escalona N."/>
            <person name="Allard M."/>
            <person name="Onderdonk A.B."/>
            <person name="Gerber G.K."/>
            <person name="Sonenshein A.L."/>
            <person name="Baliga N."/>
            <person name="Dupuy B."/>
            <person name="Bry L."/>
        </authorList>
    </citation>
    <scope>NUCLEOTIDE SEQUENCE [LARGE SCALE GENOMIC DNA]</scope>
    <source>
        <strain evidence="2 3">DSM 599</strain>
    </source>
</reference>
<dbReference type="PROSITE" id="PS51257">
    <property type="entry name" value="PROKAR_LIPOPROTEIN"/>
    <property type="match status" value="1"/>
</dbReference>
<evidence type="ECO:0000313" key="2">
    <source>
        <dbReference type="EMBL" id="MBY0754067.1"/>
    </source>
</evidence>
<protein>
    <recommendedName>
        <fullName evidence="4">Lipoprotein</fullName>
    </recommendedName>
</protein>
<feature type="signal peptide" evidence="1">
    <location>
        <begin position="1"/>
        <end position="21"/>
    </location>
</feature>
<sequence>MRGKKLIMCLAAVVAIGAAVACTSRNEIVEFTKTNNTTSKKSDEEISTNKDVISQINIEDDLEVVDKTTTDDDNKNLSNETKDVVKQIEETEIFGQVTEKPVMDEKKTNKIGTYAEVTIKDKSKFTDANLIKFYKDTVEDSNYKWVTLRLSSKKGIEFTGESYIFNYGTLDDNGKVINIEGSGNIMEDKIEYQKK</sequence>
<organism evidence="2 3">
    <name type="scientific">Clostridium sardiniense</name>
    <name type="common">Clostridium absonum</name>
    <dbReference type="NCBI Taxonomy" id="29369"/>
    <lineage>
        <taxon>Bacteria</taxon>
        <taxon>Bacillati</taxon>
        <taxon>Bacillota</taxon>
        <taxon>Clostridia</taxon>
        <taxon>Eubacteriales</taxon>
        <taxon>Clostridiaceae</taxon>
        <taxon>Clostridium</taxon>
    </lineage>
</organism>
<evidence type="ECO:0000313" key="3">
    <source>
        <dbReference type="Proteomes" id="UP001299068"/>
    </source>
</evidence>
<dbReference type="Proteomes" id="UP001299068">
    <property type="component" value="Unassembled WGS sequence"/>
</dbReference>
<accession>A0ABS7KU16</accession>
<evidence type="ECO:0000256" key="1">
    <source>
        <dbReference type="SAM" id="SignalP"/>
    </source>
</evidence>
<keyword evidence="1" id="KW-0732">Signal</keyword>
<feature type="chain" id="PRO_5047448982" description="Lipoprotein" evidence="1">
    <location>
        <begin position="22"/>
        <end position="195"/>
    </location>
</feature>